<reference evidence="2" key="1">
    <citation type="submission" date="2022-10" db="EMBL/GenBank/DDBJ databases">
        <title>Culturing micro-colonial fungi from biological soil crusts in the Mojave desert and describing Neophaeococcomyces mojavensis, and introducing the new genera and species Taxawa tesnikishii.</title>
        <authorList>
            <person name="Kurbessoian T."/>
            <person name="Stajich J.E."/>
        </authorList>
    </citation>
    <scope>NUCLEOTIDE SEQUENCE</scope>
    <source>
        <strain evidence="2">TK_41</strain>
    </source>
</reference>
<feature type="compositionally biased region" description="Basic residues" evidence="1">
    <location>
        <begin position="236"/>
        <end position="250"/>
    </location>
</feature>
<evidence type="ECO:0000313" key="3">
    <source>
        <dbReference type="Proteomes" id="UP001172673"/>
    </source>
</evidence>
<accession>A0AA38X359</accession>
<evidence type="ECO:0000256" key="1">
    <source>
        <dbReference type="SAM" id="MobiDB-lite"/>
    </source>
</evidence>
<gene>
    <name evidence="2" type="ORF">H2200_009694</name>
</gene>
<comment type="caution">
    <text evidence="2">The sequence shown here is derived from an EMBL/GenBank/DDBJ whole genome shotgun (WGS) entry which is preliminary data.</text>
</comment>
<feature type="compositionally biased region" description="Basic and acidic residues" evidence="1">
    <location>
        <begin position="251"/>
        <end position="270"/>
    </location>
</feature>
<dbReference type="AlphaFoldDB" id="A0AA38X359"/>
<sequence>MSSASTTGKQAPDLPDVMALVGDFRSEALFCSALPQPEEKRFLRALKLIAAGRHPREVAAMTKFTEYDLITYMARSCAISRGISDNVIAHERRMMTIVPIRNATGKMAMLEKDKSGWFVEIGANGDSDSRLDCTNLCASENTTIDASSIAEDDCENHKEVESGTDSVKPPFEEDQDDPVSEEVPQVFIGHGECPVGSRFGILSVDEELQDEEIKSDAESLSLAKNVEEQATSVKKNEKRKKKTKKAQKAKSTRDVEENGFEQEKATKETEVAEPYTSPITSTALSETTWSMGILILTNMWEWVRALAGFVLEKLGY</sequence>
<feature type="region of interest" description="Disordered" evidence="1">
    <location>
        <begin position="154"/>
        <end position="180"/>
    </location>
</feature>
<organism evidence="2 3">
    <name type="scientific">Cladophialophora chaetospira</name>
    <dbReference type="NCBI Taxonomy" id="386627"/>
    <lineage>
        <taxon>Eukaryota</taxon>
        <taxon>Fungi</taxon>
        <taxon>Dikarya</taxon>
        <taxon>Ascomycota</taxon>
        <taxon>Pezizomycotina</taxon>
        <taxon>Eurotiomycetes</taxon>
        <taxon>Chaetothyriomycetidae</taxon>
        <taxon>Chaetothyriales</taxon>
        <taxon>Herpotrichiellaceae</taxon>
        <taxon>Cladophialophora</taxon>
    </lineage>
</organism>
<keyword evidence="3" id="KW-1185">Reference proteome</keyword>
<dbReference type="EMBL" id="JAPDRK010000015">
    <property type="protein sequence ID" value="KAJ9605845.1"/>
    <property type="molecule type" value="Genomic_DNA"/>
</dbReference>
<feature type="region of interest" description="Disordered" evidence="1">
    <location>
        <begin position="227"/>
        <end position="275"/>
    </location>
</feature>
<dbReference type="Proteomes" id="UP001172673">
    <property type="component" value="Unassembled WGS sequence"/>
</dbReference>
<protein>
    <submittedName>
        <fullName evidence="2">Uncharacterized protein</fullName>
    </submittedName>
</protein>
<evidence type="ECO:0000313" key="2">
    <source>
        <dbReference type="EMBL" id="KAJ9605845.1"/>
    </source>
</evidence>
<proteinExistence type="predicted"/>
<name>A0AA38X359_9EURO</name>